<feature type="compositionally biased region" description="Low complexity" evidence="1">
    <location>
        <begin position="24"/>
        <end position="35"/>
    </location>
</feature>
<accession>A0A034W1Q7</accession>
<proteinExistence type="predicted"/>
<evidence type="ECO:0000256" key="1">
    <source>
        <dbReference type="SAM" id="MobiDB-lite"/>
    </source>
</evidence>
<feature type="compositionally biased region" description="Acidic residues" evidence="1">
    <location>
        <begin position="96"/>
        <end position="112"/>
    </location>
</feature>
<organism evidence="2">
    <name type="scientific">Bactrocera dorsalis</name>
    <name type="common">Oriental fruit fly</name>
    <name type="synonym">Dacus dorsalis</name>
    <dbReference type="NCBI Taxonomy" id="27457"/>
    <lineage>
        <taxon>Eukaryota</taxon>
        <taxon>Metazoa</taxon>
        <taxon>Ecdysozoa</taxon>
        <taxon>Arthropoda</taxon>
        <taxon>Hexapoda</taxon>
        <taxon>Insecta</taxon>
        <taxon>Pterygota</taxon>
        <taxon>Neoptera</taxon>
        <taxon>Endopterygota</taxon>
        <taxon>Diptera</taxon>
        <taxon>Brachycera</taxon>
        <taxon>Muscomorpha</taxon>
        <taxon>Tephritoidea</taxon>
        <taxon>Tephritidae</taxon>
        <taxon>Bactrocera</taxon>
        <taxon>Bactrocera</taxon>
    </lineage>
</organism>
<sequence>MESRPQQPAATATATTVLQHDETPAAAETGTTTPANCDNAGKQVKNVGNNEAALNEVQTEETQAQYRETADEGVWEVEAAMPENETNDVSDATPAAEEEEAEVEIDEEEEVGELAAGTAAVEEVAGESING</sequence>
<evidence type="ECO:0000313" key="2">
    <source>
        <dbReference type="EMBL" id="JAC49511.1"/>
    </source>
</evidence>
<dbReference type="EMBL" id="GAKP01009441">
    <property type="protein sequence ID" value="JAC49511.1"/>
    <property type="molecule type" value="Transcribed_RNA"/>
</dbReference>
<dbReference type="AlphaFoldDB" id="A0A034W1Q7"/>
<reference evidence="2" key="1">
    <citation type="journal article" date="2014" name="BMC Genomics">
        <title>Characterizing the developmental transcriptome of the oriental fruit fly, Bactrocera dorsalis (Diptera: Tephritidae) through comparative genomic analysis with Drosophila melanogaster utilizing modENCODE datasets.</title>
        <authorList>
            <person name="Geib S.M."/>
            <person name="Calla B."/>
            <person name="Hall B."/>
            <person name="Hou S."/>
            <person name="Manoukis N.C."/>
        </authorList>
    </citation>
    <scope>NUCLEOTIDE SEQUENCE</scope>
    <source>
        <strain evidence="2">Punador</strain>
    </source>
</reference>
<feature type="region of interest" description="Disordered" evidence="1">
    <location>
        <begin position="1"/>
        <end position="43"/>
    </location>
</feature>
<feature type="region of interest" description="Disordered" evidence="1">
    <location>
        <begin position="82"/>
        <end position="131"/>
    </location>
</feature>
<feature type="compositionally biased region" description="Low complexity" evidence="1">
    <location>
        <begin position="113"/>
        <end position="131"/>
    </location>
</feature>
<name>A0A034W1Q7_BACDO</name>
<protein>
    <submittedName>
        <fullName evidence="2">Uncharacterized protein</fullName>
    </submittedName>
</protein>